<name>A0A284RUL7_ARMOS</name>
<evidence type="ECO:0000313" key="3">
    <source>
        <dbReference type="Proteomes" id="UP000219338"/>
    </source>
</evidence>
<evidence type="ECO:0000256" key="1">
    <source>
        <dbReference type="SAM" id="MobiDB-lite"/>
    </source>
</evidence>
<keyword evidence="3" id="KW-1185">Reference proteome</keyword>
<sequence>MSVMVNYSHPANIPRYSAILSLNIVPFCARVQPSGLRPQAQVSSDVDVHVPKPVLSSGRRTECRMEEGLKETAVMEETATRTPDPAP</sequence>
<reference evidence="3" key="1">
    <citation type="journal article" date="2017" name="Nat. Ecol. Evol.">
        <title>Genome expansion and lineage-specific genetic innovations in the forest pathogenic fungi Armillaria.</title>
        <authorList>
            <person name="Sipos G."/>
            <person name="Prasanna A.N."/>
            <person name="Walter M.C."/>
            <person name="O'Connor E."/>
            <person name="Balint B."/>
            <person name="Krizsan K."/>
            <person name="Kiss B."/>
            <person name="Hess J."/>
            <person name="Varga T."/>
            <person name="Slot J."/>
            <person name="Riley R."/>
            <person name="Boka B."/>
            <person name="Rigling D."/>
            <person name="Barry K."/>
            <person name="Lee J."/>
            <person name="Mihaltcheva S."/>
            <person name="LaButti K."/>
            <person name="Lipzen A."/>
            <person name="Waldron R."/>
            <person name="Moloney N.M."/>
            <person name="Sperisen C."/>
            <person name="Kredics L."/>
            <person name="Vagvoelgyi C."/>
            <person name="Patrignani A."/>
            <person name="Fitzpatrick D."/>
            <person name="Nagy I."/>
            <person name="Doyle S."/>
            <person name="Anderson J.B."/>
            <person name="Grigoriev I.V."/>
            <person name="Gueldener U."/>
            <person name="Muensterkoetter M."/>
            <person name="Nagy L.G."/>
        </authorList>
    </citation>
    <scope>NUCLEOTIDE SEQUENCE [LARGE SCALE GENOMIC DNA]</scope>
    <source>
        <strain evidence="3">C18/9</strain>
    </source>
</reference>
<dbReference type="Proteomes" id="UP000219338">
    <property type="component" value="Unassembled WGS sequence"/>
</dbReference>
<organism evidence="2 3">
    <name type="scientific">Armillaria ostoyae</name>
    <name type="common">Armillaria root rot fungus</name>
    <dbReference type="NCBI Taxonomy" id="47428"/>
    <lineage>
        <taxon>Eukaryota</taxon>
        <taxon>Fungi</taxon>
        <taxon>Dikarya</taxon>
        <taxon>Basidiomycota</taxon>
        <taxon>Agaricomycotina</taxon>
        <taxon>Agaricomycetes</taxon>
        <taxon>Agaricomycetidae</taxon>
        <taxon>Agaricales</taxon>
        <taxon>Marasmiineae</taxon>
        <taxon>Physalacriaceae</taxon>
        <taxon>Armillaria</taxon>
    </lineage>
</organism>
<dbReference type="OrthoDB" id="10604734at2759"/>
<proteinExistence type="predicted"/>
<feature type="compositionally biased region" description="Basic and acidic residues" evidence="1">
    <location>
        <begin position="59"/>
        <end position="70"/>
    </location>
</feature>
<dbReference type="EMBL" id="FUEG01000017">
    <property type="protein sequence ID" value="SJL12474.1"/>
    <property type="molecule type" value="Genomic_DNA"/>
</dbReference>
<accession>A0A284RUL7</accession>
<protein>
    <submittedName>
        <fullName evidence="2">Uncharacterized protein</fullName>
    </submittedName>
</protein>
<gene>
    <name evidence="2" type="ORF">ARMOST_15901</name>
</gene>
<feature type="region of interest" description="Disordered" evidence="1">
    <location>
        <begin position="51"/>
        <end position="87"/>
    </location>
</feature>
<evidence type="ECO:0000313" key="2">
    <source>
        <dbReference type="EMBL" id="SJL12474.1"/>
    </source>
</evidence>
<dbReference type="AlphaFoldDB" id="A0A284RUL7"/>